<dbReference type="InterPro" id="IPR033248">
    <property type="entry name" value="Transketolase_C"/>
</dbReference>
<evidence type="ECO:0000259" key="11">
    <source>
        <dbReference type="SMART" id="SM00861"/>
    </source>
</evidence>
<comment type="cofactor">
    <cofactor evidence="10">
        <name>thiamine diphosphate</name>
        <dbReference type="ChEBI" id="CHEBI:58937"/>
    </cofactor>
    <text evidence="10">Binds 1 thiamine pyrophosphate per subunit.</text>
</comment>
<dbReference type="InterPro" id="IPR005477">
    <property type="entry name" value="Dxylulose-5-P_synthase"/>
</dbReference>
<dbReference type="GO" id="GO:0009228">
    <property type="term" value="P:thiamine biosynthetic process"/>
    <property type="evidence" value="ECO:0007669"/>
    <property type="project" value="UniProtKB-UniRule"/>
</dbReference>
<dbReference type="HAMAP" id="MF_00315">
    <property type="entry name" value="DXP_synth"/>
    <property type="match status" value="1"/>
</dbReference>
<reference evidence="12 13" key="1">
    <citation type="journal article" date="2014" name="Appl. Environ. Microbiol.">
        <title>Insights into the Microbial Degradation of Rubber and Gutta-Percha by Analysis of the Complete Genome of Nocardia nova SH22a.</title>
        <authorList>
            <person name="Luo Q."/>
            <person name="Hiessl S."/>
            <person name="Poehlein A."/>
            <person name="Daniel R."/>
            <person name="Steinbuchel A."/>
        </authorList>
    </citation>
    <scope>NUCLEOTIDE SEQUENCE [LARGE SCALE GENOMIC DNA]</scope>
    <source>
        <strain evidence="12">SH22a</strain>
    </source>
</reference>
<dbReference type="EC" id="2.2.1.7" evidence="10"/>
<evidence type="ECO:0000256" key="7">
    <source>
        <dbReference type="ARBA" id="ARBA00022977"/>
    </source>
</evidence>
<name>W5TMJ0_9NOCA</name>
<dbReference type="RefSeq" id="WP_025351709.1">
    <property type="nucleotide sequence ID" value="NZ_CP006850.1"/>
</dbReference>
<dbReference type="InterPro" id="IPR029061">
    <property type="entry name" value="THDP-binding"/>
</dbReference>
<dbReference type="Gene3D" id="3.40.50.920">
    <property type="match status" value="1"/>
</dbReference>
<feature type="binding site" evidence="10">
    <location>
        <position position="182"/>
    </location>
    <ligand>
        <name>Mg(2+)</name>
        <dbReference type="ChEBI" id="CHEBI:18420"/>
    </ligand>
</feature>
<feature type="binding site" evidence="10">
    <location>
        <position position="256"/>
    </location>
    <ligand>
        <name>thiamine diphosphate</name>
        <dbReference type="ChEBI" id="CHEBI:58937"/>
    </ligand>
</feature>
<evidence type="ECO:0000256" key="8">
    <source>
        <dbReference type="ARBA" id="ARBA00023052"/>
    </source>
</evidence>
<keyword evidence="8 10" id="KW-0786">Thiamine pyrophosphate</keyword>
<dbReference type="Pfam" id="PF02779">
    <property type="entry name" value="Transket_pyr"/>
    <property type="match status" value="1"/>
</dbReference>
<feature type="binding site" evidence="10">
    <location>
        <position position="80"/>
    </location>
    <ligand>
        <name>thiamine diphosphate</name>
        <dbReference type="ChEBI" id="CHEBI:58937"/>
    </ligand>
</feature>
<dbReference type="NCBIfam" id="NF003933">
    <property type="entry name" value="PRK05444.2-2"/>
    <property type="match status" value="1"/>
</dbReference>
<protein>
    <recommendedName>
        <fullName evidence="10">1-deoxy-D-xylulose-5-phosphate synthase</fullName>
        <ecNumber evidence="10">2.2.1.7</ecNumber>
    </recommendedName>
    <alternativeName>
        <fullName evidence="10">1-deoxyxylulose-5-phosphate synthase</fullName>
        <shortName evidence="10">DXP synthase</shortName>
        <shortName evidence="10">DXPS</shortName>
    </alternativeName>
</protein>
<keyword evidence="5 10" id="KW-0479">Metal-binding</keyword>
<dbReference type="SMART" id="SM00861">
    <property type="entry name" value="Transket_pyr"/>
    <property type="match status" value="1"/>
</dbReference>
<dbReference type="EMBL" id="CP006850">
    <property type="protein sequence ID" value="AHH20344.1"/>
    <property type="molecule type" value="Genomic_DNA"/>
</dbReference>
<feature type="binding site" evidence="10">
    <location>
        <position position="153"/>
    </location>
    <ligand>
        <name>Mg(2+)</name>
        <dbReference type="ChEBI" id="CHEBI:18420"/>
    </ligand>
</feature>
<feature type="binding site" evidence="10">
    <location>
        <position position="337"/>
    </location>
    <ligand>
        <name>thiamine diphosphate</name>
        <dbReference type="ChEBI" id="CHEBI:58937"/>
    </ligand>
</feature>
<dbReference type="SUPFAM" id="SSF52922">
    <property type="entry name" value="TK C-terminal domain-like"/>
    <property type="match status" value="1"/>
</dbReference>
<dbReference type="Pfam" id="PF02780">
    <property type="entry name" value="Transketolase_C"/>
    <property type="match status" value="1"/>
</dbReference>
<comment type="pathway">
    <text evidence="1 10">Metabolic intermediate biosynthesis; 1-deoxy-D-xylulose 5-phosphate biosynthesis; 1-deoxy-D-xylulose 5-phosphate from D-glyceraldehyde 3-phosphate and pyruvate: step 1/1.</text>
</comment>
<feature type="domain" description="Transketolase-like pyrimidine-binding" evidence="11">
    <location>
        <begin position="286"/>
        <end position="449"/>
    </location>
</feature>
<dbReference type="GO" id="GO:0008661">
    <property type="term" value="F:1-deoxy-D-xylulose-5-phosphate synthase activity"/>
    <property type="evidence" value="ECO:0007669"/>
    <property type="project" value="UniProtKB-UniRule"/>
</dbReference>
<evidence type="ECO:0000256" key="9">
    <source>
        <dbReference type="ARBA" id="ARBA00023229"/>
    </source>
</evidence>
<dbReference type="SUPFAM" id="SSF52518">
    <property type="entry name" value="Thiamin diphosphate-binding fold (THDP-binding)"/>
    <property type="match status" value="2"/>
</dbReference>
<sequence length="597" mass="62568">MKPSPRGPDPLADLTGPDALAVLPDAELPALAGRLRARLIETVTGTGGHLGASLGTVELTIALHRVFRSPTDVLVFDTGHQSYAHKLLTGRSHAFDTLRQAGGVAGYPNRAESAHDWVENSHASVSLAWADGIAKAFELRGEHDRRVVAVVGDGALTGGVAWEGLNNLGAAGRPVVVVLNDNGRSYDPTVGALANHLGALRDRRGEGENIFGALGFGYIGPVDGHDIGAMCTALREAAARTGPVVVHAITTKGCGFGPAETDEADRMHACGVIDPVTGAPRKPAAPTWTDVVESELADIARDRPEVVALTAAMRLPTGLGEFSRLAPDRVFDSGIAEQHLLASAAGLAAAGMHPVVAVYSTFLNRAIDQMLLDIALHELPVTLALDRAGVTGPDGPSHHGMWDLALLTCVPGMRIACPRDPRRVRDLLREAVDRAGPTAVRYPKATAGADIPQLARMDGMDILHRGPHSPLDVLLVSVGPMASACLRAAELLADNGFGATVVDPRWVWPINPGLPAIAARHRLTVCVEDGIAANGIGAHLVRAVADDAIAARVRALGLPTAFISHASRDRILTECGLTGEGIAASCMEWLPAEERVR</sequence>
<evidence type="ECO:0000313" key="13">
    <source>
        <dbReference type="Proteomes" id="UP000019150"/>
    </source>
</evidence>
<keyword evidence="9 10" id="KW-0414">Isoprene biosynthesis</keyword>
<evidence type="ECO:0000256" key="1">
    <source>
        <dbReference type="ARBA" id="ARBA00004980"/>
    </source>
</evidence>
<comment type="similarity">
    <text evidence="2 10">Belongs to the transketolase family. DXPS subfamily.</text>
</comment>
<keyword evidence="7 10" id="KW-0784">Thiamine biosynthesis</keyword>
<comment type="cofactor">
    <cofactor evidence="10">
        <name>Mg(2+)</name>
        <dbReference type="ChEBI" id="CHEBI:18420"/>
    </cofactor>
    <text evidence="10">Binds 1 Mg(2+) ion per subunit.</text>
</comment>
<dbReference type="HOGENOM" id="CLU_009227_1_4_11"/>
<dbReference type="GO" id="GO:0030976">
    <property type="term" value="F:thiamine pyrophosphate binding"/>
    <property type="evidence" value="ECO:0007669"/>
    <property type="project" value="UniProtKB-UniRule"/>
</dbReference>
<evidence type="ECO:0000256" key="6">
    <source>
        <dbReference type="ARBA" id="ARBA00022842"/>
    </source>
</evidence>
<evidence type="ECO:0000256" key="10">
    <source>
        <dbReference type="HAMAP-Rule" id="MF_00315"/>
    </source>
</evidence>
<organism evidence="12 13">
    <name type="scientific">Nocardia nova SH22a</name>
    <dbReference type="NCBI Taxonomy" id="1415166"/>
    <lineage>
        <taxon>Bacteria</taxon>
        <taxon>Bacillati</taxon>
        <taxon>Actinomycetota</taxon>
        <taxon>Actinomycetes</taxon>
        <taxon>Mycobacteriales</taxon>
        <taxon>Nocardiaceae</taxon>
        <taxon>Nocardia</taxon>
    </lineage>
</organism>
<evidence type="ECO:0000313" key="12">
    <source>
        <dbReference type="EMBL" id="AHH20344.1"/>
    </source>
</evidence>
<dbReference type="GO" id="GO:0000287">
    <property type="term" value="F:magnesium ion binding"/>
    <property type="evidence" value="ECO:0007669"/>
    <property type="project" value="UniProtKB-UniRule"/>
</dbReference>
<evidence type="ECO:0000256" key="4">
    <source>
        <dbReference type="ARBA" id="ARBA00022679"/>
    </source>
</evidence>
<dbReference type="PANTHER" id="PTHR43322">
    <property type="entry name" value="1-D-DEOXYXYLULOSE 5-PHOSPHATE SYNTHASE-RELATED"/>
    <property type="match status" value="1"/>
</dbReference>
<dbReference type="Proteomes" id="UP000019150">
    <property type="component" value="Chromosome"/>
</dbReference>
<dbReference type="AlphaFoldDB" id="W5TMJ0"/>
<keyword evidence="13" id="KW-1185">Reference proteome</keyword>
<dbReference type="UniPathway" id="UPA00064">
    <property type="reaction ID" value="UER00091"/>
</dbReference>
<keyword evidence="4 10" id="KW-0808">Transferase</keyword>
<proteinExistence type="inferred from homology"/>
<dbReference type="Gene3D" id="3.40.50.970">
    <property type="match status" value="2"/>
</dbReference>
<dbReference type="GO" id="GO:0005829">
    <property type="term" value="C:cytosol"/>
    <property type="evidence" value="ECO:0007669"/>
    <property type="project" value="TreeGrafter"/>
</dbReference>
<dbReference type="CDD" id="cd07033">
    <property type="entry name" value="TPP_PYR_DXS_TK_like"/>
    <property type="match status" value="1"/>
</dbReference>
<dbReference type="PROSITE" id="PS00801">
    <property type="entry name" value="TRANSKETOLASE_1"/>
    <property type="match status" value="1"/>
</dbReference>
<feature type="binding site" evidence="10">
    <location>
        <begin position="154"/>
        <end position="155"/>
    </location>
    <ligand>
        <name>thiamine diphosphate</name>
        <dbReference type="ChEBI" id="CHEBI:58937"/>
    </ligand>
</feature>
<dbReference type="GO" id="GO:0016114">
    <property type="term" value="P:terpenoid biosynthetic process"/>
    <property type="evidence" value="ECO:0007669"/>
    <property type="project" value="UniProtKB-UniRule"/>
</dbReference>
<comment type="function">
    <text evidence="10">Catalyzes the acyloin condensation reaction between C atoms 2 and 3 of pyruvate and glyceraldehyde 3-phosphate to yield 1-deoxy-D-xylulose-5-phosphate (DXP).</text>
</comment>
<comment type="catalytic activity">
    <reaction evidence="10">
        <text>D-glyceraldehyde 3-phosphate + pyruvate + H(+) = 1-deoxy-D-xylulose 5-phosphate + CO2</text>
        <dbReference type="Rhea" id="RHEA:12605"/>
        <dbReference type="ChEBI" id="CHEBI:15361"/>
        <dbReference type="ChEBI" id="CHEBI:15378"/>
        <dbReference type="ChEBI" id="CHEBI:16526"/>
        <dbReference type="ChEBI" id="CHEBI:57792"/>
        <dbReference type="ChEBI" id="CHEBI:59776"/>
        <dbReference type="EC" id="2.2.1.7"/>
    </reaction>
</comment>
<feature type="binding site" evidence="10">
    <location>
        <position position="182"/>
    </location>
    <ligand>
        <name>thiamine diphosphate</name>
        <dbReference type="ChEBI" id="CHEBI:58937"/>
    </ligand>
</feature>
<dbReference type="InterPro" id="IPR005475">
    <property type="entry name" value="Transketolase-like_Pyr-bd"/>
</dbReference>
<evidence type="ECO:0000256" key="2">
    <source>
        <dbReference type="ARBA" id="ARBA00011081"/>
    </source>
</evidence>
<dbReference type="InterPro" id="IPR049557">
    <property type="entry name" value="Transketolase_CS"/>
</dbReference>
<dbReference type="InterPro" id="IPR009014">
    <property type="entry name" value="Transketo_C/PFOR_II"/>
</dbReference>
<dbReference type="FunFam" id="3.40.50.970:FF:000010">
    <property type="entry name" value="1-deoxy-D-xylulose-5-phosphate synthase"/>
    <property type="match status" value="1"/>
</dbReference>
<dbReference type="KEGG" id="nno:NONO_c55640"/>
<keyword evidence="6 10" id="KW-0460">Magnesium</keyword>
<gene>
    <name evidence="12" type="primary">dxs2</name>
    <name evidence="10" type="synonym">dxs</name>
    <name evidence="12" type="ORF">NONO_c55640</name>
</gene>
<dbReference type="CDD" id="cd02007">
    <property type="entry name" value="TPP_DXS"/>
    <property type="match status" value="1"/>
</dbReference>
<feature type="binding site" evidence="10">
    <location>
        <begin position="121"/>
        <end position="123"/>
    </location>
    <ligand>
        <name>thiamine diphosphate</name>
        <dbReference type="ChEBI" id="CHEBI:58937"/>
    </ligand>
</feature>
<dbReference type="eggNOG" id="COG1154">
    <property type="taxonomic scope" value="Bacteria"/>
</dbReference>
<accession>W5TMJ0</accession>
<dbReference type="PATRIC" id="fig|1415166.3.peg.5735"/>
<dbReference type="STRING" id="1415166.NONO_c55640"/>
<evidence type="ECO:0000256" key="5">
    <source>
        <dbReference type="ARBA" id="ARBA00022723"/>
    </source>
</evidence>
<dbReference type="PANTHER" id="PTHR43322:SF5">
    <property type="entry name" value="1-DEOXY-D-XYLULOSE-5-PHOSPHATE SYNTHASE, CHLOROPLASTIC"/>
    <property type="match status" value="1"/>
</dbReference>
<dbReference type="GO" id="GO:0019288">
    <property type="term" value="P:isopentenyl diphosphate biosynthetic process, methylerythritol 4-phosphate pathway"/>
    <property type="evidence" value="ECO:0007669"/>
    <property type="project" value="TreeGrafter"/>
</dbReference>
<dbReference type="Pfam" id="PF13292">
    <property type="entry name" value="DXP_synthase_N"/>
    <property type="match status" value="2"/>
</dbReference>
<evidence type="ECO:0000256" key="3">
    <source>
        <dbReference type="ARBA" id="ARBA00011738"/>
    </source>
</evidence>
<comment type="subunit">
    <text evidence="3 10">Homodimer.</text>
</comment>